<gene>
    <name evidence="3" type="ORF">K435DRAFT_869486</name>
</gene>
<dbReference type="InterPro" id="IPR027458">
    <property type="entry name" value="STE2_TM1-TM2_sf"/>
</dbReference>
<evidence type="ECO:0000313" key="4">
    <source>
        <dbReference type="Proteomes" id="UP000297245"/>
    </source>
</evidence>
<dbReference type="OrthoDB" id="2548432at2759"/>
<keyword evidence="4" id="KW-1185">Reference proteome</keyword>
<feature type="transmembrane region" description="Helical" evidence="2">
    <location>
        <begin position="105"/>
        <end position="130"/>
    </location>
</feature>
<sequence length="356" mass="39811">MDNALNNLPPEIEVPIQLALATFVKEDLNVLYLIIIASLWLGISLSLFVALLYISGPQTYRKPIFILCVIAVALGTIPSILYLKFLIQVFSGRGKRSLAEQVKSYLIALEFFSFFTSVFIDSILFFRLVVIFPSTLLPSKKLAAIFGPLLFMKLGRITTLILFIVQYLDKTKTLPSDDPLIFFPVVKDMPAIRAVWGLQIIDNAICSFLFIYRLHQIKSFSLRLSNSSYRQRLRTLLLISISNFVFPVIFVIIQLNLMEYSTNFNLLAGINISATNVEVIGVLFATMWASQAEGGNWRQGQHTDVVSDDIQMPTLPAMSTGSSNPVGSVRQQGVGAGKEKSQSIHEFRGTDRQQSN</sequence>
<feature type="transmembrane region" description="Helical" evidence="2">
    <location>
        <begin position="194"/>
        <end position="214"/>
    </location>
</feature>
<dbReference type="AlphaFoldDB" id="A0A4S8L931"/>
<organism evidence="3 4">
    <name type="scientific">Dendrothele bispora (strain CBS 962.96)</name>
    <dbReference type="NCBI Taxonomy" id="1314807"/>
    <lineage>
        <taxon>Eukaryota</taxon>
        <taxon>Fungi</taxon>
        <taxon>Dikarya</taxon>
        <taxon>Basidiomycota</taxon>
        <taxon>Agaricomycotina</taxon>
        <taxon>Agaricomycetes</taxon>
        <taxon>Agaricomycetidae</taxon>
        <taxon>Agaricales</taxon>
        <taxon>Agaricales incertae sedis</taxon>
        <taxon>Dendrothele</taxon>
    </lineage>
</organism>
<keyword evidence="2" id="KW-0812">Transmembrane</keyword>
<feature type="transmembrane region" description="Helical" evidence="2">
    <location>
        <begin position="30"/>
        <end position="52"/>
    </location>
</feature>
<feature type="transmembrane region" description="Helical" evidence="2">
    <location>
        <begin position="267"/>
        <end position="289"/>
    </location>
</feature>
<evidence type="ECO:0000256" key="2">
    <source>
        <dbReference type="SAM" id="Phobius"/>
    </source>
</evidence>
<dbReference type="EMBL" id="ML179558">
    <property type="protein sequence ID" value="THU85247.1"/>
    <property type="molecule type" value="Genomic_DNA"/>
</dbReference>
<keyword evidence="2" id="KW-0472">Membrane</keyword>
<reference evidence="3 4" key="1">
    <citation type="journal article" date="2019" name="Nat. Ecol. Evol.">
        <title>Megaphylogeny resolves global patterns of mushroom evolution.</title>
        <authorList>
            <person name="Varga T."/>
            <person name="Krizsan K."/>
            <person name="Foldi C."/>
            <person name="Dima B."/>
            <person name="Sanchez-Garcia M."/>
            <person name="Sanchez-Ramirez S."/>
            <person name="Szollosi G.J."/>
            <person name="Szarkandi J.G."/>
            <person name="Papp V."/>
            <person name="Albert L."/>
            <person name="Andreopoulos W."/>
            <person name="Angelini C."/>
            <person name="Antonin V."/>
            <person name="Barry K.W."/>
            <person name="Bougher N.L."/>
            <person name="Buchanan P."/>
            <person name="Buyck B."/>
            <person name="Bense V."/>
            <person name="Catcheside P."/>
            <person name="Chovatia M."/>
            <person name="Cooper J."/>
            <person name="Damon W."/>
            <person name="Desjardin D."/>
            <person name="Finy P."/>
            <person name="Geml J."/>
            <person name="Haridas S."/>
            <person name="Hughes K."/>
            <person name="Justo A."/>
            <person name="Karasinski D."/>
            <person name="Kautmanova I."/>
            <person name="Kiss B."/>
            <person name="Kocsube S."/>
            <person name="Kotiranta H."/>
            <person name="LaButti K.M."/>
            <person name="Lechner B.E."/>
            <person name="Liimatainen K."/>
            <person name="Lipzen A."/>
            <person name="Lukacs Z."/>
            <person name="Mihaltcheva S."/>
            <person name="Morgado L.N."/>
            <person name="Niskanen T."/>
            <person name="Noordeloos M.E."/>
            <person name="Ohm R.A."/>
            <person name="Ortiz-Santana B."/>
            <person name="Ovrebo C."/>
            <person name="Racz N."/>
            <person name="Riley R."/>
            <person name="Savchenko A."/>
            <person name="Shiryaev A."/>
            <person name="Soop K."/>
            <person name="Spirin V."/>
            <person name="Szebenyi C."/>
            <person name="Tomsovsky M."/>
            <person name="Tulloss R.E."/>
            <person name="Uehling J."/>
            <person name="Grigoriev I.V."/>
            <person name="Vagvolgyi C."/>
            <person name="Papp T."/>
            <person name="Martin F.M."/>
            <person name="Miettinen O."/>
            <person name="Hibbett D.S."/>
            <person name="Nagy L.G."/>
        </authorList>
    </citation>
    <scope>NUCLEOTIDE SEQUENCE [LARGE SCALE GENOMIC DNA]</scope>
    <source>
        <strain evidence="3 4">CBS 962.96</strain>
    </source>
</reference>
<feature type="transmembrane region" description="Helical" evidence="2">
    <location>
        <begin position="235"/>
        <end position="255"/>
    </location>
</feature>
<name>A0A4S8L931_DENBC</name>
<accession>A0A4S8L931</accession>
<feature type="compositionally biased region" description="Basic and acidic residues" evidence="1">
    <location>
        <begin position="337"/>
        <end position="356"/>
    </location>
</feature>
<keyword evidence="2" id="KW-1133">Transmembrane helix</keyword>
<proteinExistence type="predicted"/>
<evidence type="ECO:0000313" key="3">
    <source>
        <dbReference type="EMBL" id="THU85247.1"/>
    </source>
</evidence>
<dbReference type="Proteomes" id="UP000297245">
    <property type="component" value="Unassembled WGS sequence"/>
</dbReference>
<feature type="transmembrane region" description="Helical" evidence="2">
    <location>
        <begin position="142"/>
        <end position="168"/>
    </location>
</feature>
<protein>
    <submittedName>
        <fullName evidence="3">Uncharacterized protein</fullName>
    </submittedName>
</protein>
<evidence type="ECO:0000256" key="1">
    <source>
        <dbReference type="SAM" id="MobiDB-lite"/>
    </source>
</evidence>
<feature type="region of interest" description="Disordered" evidence="1">
    <location>
        <begin position="314"/>
        <end position="356"/>
    </location>
</feature>
<feature type="transmembrane region" description="Helical" evidence="2">
    <location>
        <begin position="64"/>
        <end position="85"/>
    </location>
</feature>
<feature type="compositionally biased region" description="Polar residues" evidence="1">
    <location>
        <begin position="317"/>
        <end position="331"/>
    </location>
</feature>
<dbReference type="Gene3D" id="1.10.287.920">
    <property type="entry name" value="Pheromone alpha factor receptor"/>
    <property type="match status" value="1"/>
</dbReference>